<keyword evidence="4" id="KW-1003">Cell membrane</keyword>
<keyword evidence="7 8" id="KW-0472">Membrane</keyword>
<evidence type="ECO:0008006" key="11">
    <source>
        <dbReference type="Google" id="ProtNLM"/>
    </source>
</evidence>
<evidence type="ECO:0000256" key="3">
    <source>
        <dbReference type="ARBA" id="ARBA00022448"/>
    </source>
</evidence>
<accession>A0A2G9ZLY8</accession>
<evidence type="ECO:0000256" key="2">
    <source>
        <dbReference type="ARBA" id="ARBA00009773"/>
    </source>
</evidence>
<evidence type="ECO:0000256" key="5">
    <source>
        <dbReference type="ARBA" id="ARBA00022692"/>
    </source>
</evidence>
<feature type="transmembrane region" description="Helical" evidence="8">
    <location>
        <begin position="90"/>
        <end position="108"/>
    </location>
</feature>
<dbReference type="Pfam" id="PF01594">
    <property type="entry name" value="AI-2E_transport"/>
    <property type="match status" value="1"/>
</dbReference>
<evidence type="ECO:0000313" key="9">
    <source>
        <dbReference type="EMBL" id="PIP34154.1"/>
    </source>
</evidence>
<evidence type="ECO:0000256" key="8">
    <source>
        <dbReference type="SAM" id="Phobius"/>
    </source>
</evidence>
<dbReference type="InterPro" id="IPR002549">
    <property type="entry name" value="AI-2E-like"/>
</dbReference>
<feature type="transmembrane region" description="Helical" evidence="8">
    <location>
        <begin position="228"/>
        <end position="247"/>
    </location>
</feature>
<evidence type="ECO:0000256" key="4">
    <source>
        <dbReference type="ARBA" id="ARBA00022475"/>
    </source>
</evidence>
<gene>
    <name evidence="9" type="ORF">COX22_00575</name>
</gene>
<evidence type="ECO:0000256" key="6">
    <source>
        <dbReference type="ARBA" id="ARBA00022989"/>
    </source>
</evidence>
<dbReference type="PANTHER" id="PTHR21716">
    <property type="entry name" value="TRANSMEMBRANE PROTEIN"/>
    <property type="match status" value="1"/>
</dbReference>
<feature type="transmembrane region" description="Helical" evidence="8">
    <location>
        <begin position="163"/>
        <end position="193"/>
    </location>
</feature>
<feature type="transmembrane region" description="Helical" evidence="8">
    <location>
        <begin position="321"/>
        <end position="338"/>
    </location>
</feature>
<dbReference type="GO" id="GO:0055085">
    <property type="term" value="P:transmembrane transport"/>
    <property type="evidence" value="ECO:0007669"/>
    <property type="project" value="TreeGrafter"/>
</dbReference>
<comment type="subcellular location">
    <subcellularLocation>
        <location evidence="1">Cell membrane</location>
        <topology evidence="1">Multi-pass membrane protein</topology>
    </subcellularLocation>
</comment>
<keyword evidence="6 8" id="KW-1133">Transmembrane helix</keyword>
<dbReference type="Proteomes" id="UP000230729">
    <property type="component" value="Unassembled WGS sequence"/>
</dbReference>
<evidence type="ECO:0000256" key="1">
    <source>
        <dbReference type="ARBA" id="ARBA00004651"/>
    </source>
</evidence>
<protein>
    <recommendedName>
        <fullName evidence="11">AI-2E family transporter</fullName>
    </recommendedName>
</protein>
<evidence type="ECO:0000256" key="7">
    <source>
        <dbReference type="ARBA" id="ARBA00023136"/>
    </source>
</evidence>
<comment type="similarity">
    <text evidence="2">Belongs to the autoinducer-2 exporter (AI-2E) (TC 2.A.86) family.</text>
</comment>
<dbReference type="EMBL" id="PCSD01000008">
    <property type="protein sequence ID" value="PIP34154.1"/>
    <property type="molecule type" value="Genomic_DNA"/>
</dbReference>
<dbReference type="PANTHER" id="PTHR21716:SF53">
    <property type="entry name" value="PERMEASE PERM-RELATED"/>
    <property type="match status" value="1"/>
</dbReference>
<keyword evidence="5 8" id="KW-0812">Transmembrane</keyword>
<reference evidence="9 10" key="1">
    <citation type="submission" date="2017-09" db="EMBL/GenBank/DDBJ databases">
        <title>Depth-based differentiation of microbial function through sediment-hosted aquifers and enrichment of novel symbionts in the deep terrestrial subsurface.</title>
        <authorList>
            <person name="Probst A.J."/>
            <person name="Ladd B."/>
            <person name="Jarett J.K."/>
            <person name="Geller-Mcgrath D.E."/>
            <person name="Sieber C.M."/>
            <person name="Emerson J.B."/>
            <person name="Anantharaman K."/>
            <person name="Thomas B.C."/>
            <person name="Malmstrom R."/>
            <person name="Stieglmeier M."/>
            <person name="Klingl A."/>
            <person name="Woyke T."/>
            <person name="Ryan C.M."/>
            <person name="Banfield J.F."/>
        </authorList>
    </citation>
    <scope>NUCLEOTIDE SEQUENCE [LARGE SCALE GENOMIC DNA]</scope>
    <source>
        <strain evidence="9">CG23_combo_of_CG06-09_8_20_14_all_49_15</strain>
    </source>
</reference>
<evidence type="ECO:0000313" key="10">
    <source>
        <dbReference type="Proteomes" id="UP000230729"/>
    </source>
</evidence>
<feature type="transmembrane region" description="Helical" evidence="8">
    <location>
        <begin position="29"/>
        <end position="51"/>
    </location>
</feature>
<comment type="caution">
    <text evidence="9">The sequence shown here is derived from an EMBL/GenBank/DDBJ whole genome shotgun (WGS) entry which is preliminary data.</text>
</comment>
<name>A0A2G9ZLY8_9BACT</name>
<feature type="transmembrane region" description="Helical" evidence="8">
    <location>
        <begin position="278"/>
        <end position="301"/>
    </location>
</feature>
<dbReference type="GO" id="GO:0005886">
    <property type="term" value="C:plasma membrane"/>
    <property type="evidence" value="ECO:0007669"/>
    <property type="project" value="UniProtKB-SubCell"/>
</dbReference>
<organism evidence="9 10">
    <name type="scientific">Candidatus Falkowbacteria bacterium CG23_combo_of_CG06-09_8_20_14_all_49_15</name>
    <dbReference type="NCBI Taxonomy" id="1974572"/>
    <lineage>
        <taxon>Bacteria</taxon>
        <taxon>Candidatus Falkowiibacteriota</taxon>
    </lineage>
</organism>
<sequence length="379" mass="41915">MYNINDHKKSKVFCPILLDNYFMEQKQKIYLDISAFTVVKIIFIILLIFFLFAIKQIILILFFAIFLSSALSPIVNWLSVRRVPRVLSALIIYAGLIFVFGGLIYLIIPPISREVKELSANFPAYYQILRESFSALRASDFGSQLFGEIQDNLNFLSGNLQNAAAGLASAAGSFFGGVIVFFLVLVITFYMLVEENSLKKIIWSVAPEKHQIYLMQLISRMQKQIGSWLRGQLILSAVIFVMIYIGLSILGVKYALFLAILAGLIEFVPYLGPILASVPAIFIAFMQAPLLGLLTAVFYYFVQVTENNFIVPKVMQKMVGLNPVLIIIAILIGIKIAGPFGGALAVPMATVIAEIVKDVVDGRMVLPDGQAGPEADPPA</sequence>
<dbReference type="AlphaFoldDB" id="A0A2G9ZLY8"/>
<feature type="transmembrane region" description="Helical" evidence="8">
    <location>
        <begin position="57"/>
        <end position="78"/>
    </location>
</feature>
<keyword evidence="3" id="KW-0813">Transport</keyword>
<proteinExistence type="inferred from homology"/>